<protein>
    <submittedName>
        <fullName evidence="2">Uncharacterized protein</fullName>
    </submittedName>
</protein>
<feature type="chain" id="PRO_5046165230" evidence="1">
    <location>
        <begin position="24"/>
        <end position="123"/>
    </location>
</feature>
<proteinExistence type="predicted"/>
<evidence type="ECO:0000256" key="1">
    <source>
        <dbReference type="SAM" id="SignalP"/>
    </source>
</evidence>
<reference evidence="3" key="1">
    <citation type="journal article" date="2019" name="Int. J. Syst. Evol. Microbiol.">
        <title>The Global Catalogue of Microorganisms (GCM) 10K type strain sequencing project: providing services to taxonomists for standard genome sequencing and annotation.</title>
        <authorList>
            <consortium name="The Broad Institute Genomics Platform"/>
            <consortium name="The Broad Institute Genome Sequencing Center for Infectious Disease"/>
            <person name="Wu L."/>
            <person name="Ma J."/>
        </authorList>
    </citation>
    <scope>NUCLEOTIDE SEQUENCE [LARGE SCALE GENOMIC DNA]</scope>
    <source>
        <strain evidence="3">JCM 31319</strain>
    </source>
</reference>
<name>A0ABW3SS10_9BACT</name>
<comment type="caution">
    <text evidence="2">The sequence shown here is derived from an EMBL/GenBank/DDBJ whole genome shotgun (WGS) entry which is preliminary data.</text>
</comment>
<keyword evidence="3" id="KW-1185">Reference proteome</keyword>
<evidence type="ECO:0000313" key="2">
    <source>
        <dbReference type="EMBL" id="MFD1187536.1"/>
    </source>
</evidence>
<accession>A0ABW3SS10</accession>
<keyword evidence="1" id="KW-0732">Signal</keyword>
<dbReference type="Proteomes" id="UP001597094">
    <property type="component" value="Unassembled WGS sequence"/>
</dbReference>
<sequence>MKKFLTLALVAMAITANTQSAFANGNLTSTDKNKVVALLVHTVDRSTIKELQLNEMQYIQLKDLHAKYLQDVELMKVSFMNNTALLEIRKQETNNRYYTELSNILTPTQVGSYLSKQAIASVK</sequence>
<feature type="signal peptide" evidence="1">
    <location>
        <begin position="1"/>
        <end position="23"/>
    </location>
</feature>
<evidence type="ECO:0000313" key="3">
    <source>
        <dbReference type="Proteomes" id="UP001597094"/>
    </source>
</evidence>
<gene>
    <name evidence="2" type="ORF">ACFQ2O_15065</name>
</gene>
<dbReference type="RefSeq" id="WP_377529241.1">
    <property type="nucleotide sequence ID" value="NZ_JBHTLD010000151.1"/>
</dbReference>
<dbReference type="EMBL" id="JBHTLD010000151">
    <property type="protein sequence ID" value="MFD1187536.1"/>
    <property type="molecule type" value="Genomic_DNA"/>
</dbReference>
<organism evidence="2 3">
    <name type="scientific">Pontibacter rugosus</name>
    <dbReference type="NCBI Taxonomy" id="1745966"/>
    <lineage>
        <taxon>Bacteria</taxon>
        <taxon>Pseudomonadati</taxon>
        <taxon>Bacteroidota</taxon>
        <taxon>Cytophagia</taxon>
        <taxon>Cytophagales</taxon>
        <taxon>Hymenobacteraceae</taxon>
        <taxon>Pontibacter</taxon>
    </lineage>
</organism>